<evidence type="ECO:0000259" key="7">
    <source>
        <dbReference type="SMART" id="SM00906"/>
    </source>
</evidence>
<evidence type="ECO:0000256" key="2">
    <source>
        <dbReference type="ARBA" id="ARBA00022833"/>
    </source>
</evidence>
<dbReference type="Pfam" id="PF04082">
    <property type="entry name" value="Fungal_trans"/>
    <property type="match status" value="1"/>
</dbReference>
<dbReference type="GO" id="GO:0008270">
    <property type="term" value="F:zinc ion binding"/>
    <property type="evidence" value="ECO:0007669"/>
    <property type="project" value="InterPro"/>
</dbReference>
<evidence type="ECO:0000256" key="1">
    <source>
        <dbReference type="ARBA" id="ARBA00022723"/>
    </source>
</evidence>
<evidence type="ECO:0000313" key="8">
    <source>
        <dbReference type="EMBL" id="KAF9875237.1"/>
    </source>
</evidence>
<dbReference type="InterPro" id="IPR051615">
    <property type="entry name" value="Transcr_Regulatory_Elem"/>
</dbReference>
<reference evidence="8" key="1">
    <citation type="submission" date="2020-03" db="EMBL/GenBank/DDBJ databases">
        <authorList>
            <person name="He L."/>
        </authorList>
    </citation>
    <scope>NUCLEOTIDE SEQUENCE</scope>
    <source>
        <strain evidence="8">CkLH20</strain>
    </source>
</reference>
<evidence type="ECO:0000256" key="4">
    <source>
        <dbReference type="ARBA" id="ARBA00023125"/>
    </source>
</evidence>
<dbReference type="GO" id="GO:0006351">
    <property type="term" value="P:DNA-templated transcription"/>
    <property type="evidence" value="ECO:0007669"/>
    <property type="project" value="InterPro"/>
</dbReference>
<keyword evidence="4" id="KW-0238">DNA-binding</keyword>
<keyword evidence="6" id="KW-0539">Nucleus</keyword>
<dbReference type="AlphaFoldDB" id="A0A9P6LK43"/>
<dbReference type="SMART" id="SM00906">
    <property type="entry name" value="Fungal_trans"/>
    <property type="match status" value="1"/>
</dbReference>
<dbReference type="OrthoDB" id="2154091at2759"/>
<proteinExistence type="predicted"/>
<feature type="domain" description="Xylanolytic transcriptional activator regulatory" evidence="7">
    <location>
        <begin position="147"/>
        <end position="224"/>
    </location>
</feature>
<accession>A0A9P6LK43</accession>
<dbReference type="CDD" id="cd12148">
    <property type="entry name" value="fungal_TF_MHR"/>
    <property type="match status" value="1"/>
</dbReference>
<keyword evidence="1" id="KW-0479">Metal-binding</keyword>
<dbReference type="RefSeq" id="XP_038744698.1">
    <property type="nucleotide sequence ID" value="XM_038889774.1"/>
</dbReference>
<dbReference type="InterPro" id="IPR007219">
    <property type="entry name" value="XnlR_reg_dom"/>
</dbReference>
<name>A0A9P6LK43_9PEZI</name>
<evidence type="ECO:0000256" key="6">
    <source>
        <dbReference type="ARBA" id="ARBA00023242"/>
    </source>
</evidence>
<dbReference type="PANTHER" id="PTHR31313">
    <property type="entry name" value="TY1 ENHANCER ACTIVATOR"/>
    <property type="match status" value="1"/>
</dbReference>
<keyword evidence="5" id="KW-0804">Transcription</keyword>
<dbReference type="EMBL" id="JAATWM020000022">
    <property type="protein sequence ID" value="KAF9875237.1"/>
    <property type="molecule type" value="Genomic_DNA"/>
</dbReference>
<keyword evidence="9" id="KW-1185">Reference proteome</keyword>
<organism evidence="8 9">
    <name type="scientific">Colletotrichum karsti</name>
    <dbReference type="NCBI Taxonomy" id="1095194"/>
    <lineage>
        <taxon>Eukaryota</taxon>
        <taxon>Fungi</taxon>
        <taxon>Dikarya</taxon>
        <taxon>Ascomycota</taxon>
        <taxon>Pezizomycotina</taxon>
        <taxon>Sordariomycetes</taxon>
        <taxon>Hypocreomycetidae</taxon>
        <taxon>Glomerellales</taxon>
        <taxon>Glomerellaceae</taxon>
        <taxon>Colletotrichum</taxon>
        <taxon>Colletotrichum boninense species complex</taxon>
    </lineage>
</organism>
<sequence length="361" mass="40411">MPTPDNMTVHRTVRNDGQEYLDRLDIGKEVPAEIEEHLVKLYFTWQDPASHVVQRNMYESAKLRWQEGTDTPYYSEALRNAICALGAAFEARHHPTFVTFPKSLADFFADRAKALVDIELDSPSIATVQAMVILSGHDIGCKRDARGWLYSGMAMRLAFDLALHVDMTQYVKRGSISEAEADLRKTVFWGAYTADQLWGFYLGRPFRINMEDVTAAKPGNSTTESDQGQWAAYISAASPGQAQPDFSEELGRQRALLCETMAPLGHALYGSRTIPSHVLQEMNQRTVEELEDWKNRLPLALQVNLGESDETTAYLPHVLLLHTIKQLFTPIDHGCQSITYNPSRLVGRATATPGRLALSPV</sequence>
<keyword evidence="3" id="KW-0805">Transcription regulation</keyword>
<keyword evidence="2" id="KW-0862">Zinc</keyword>
<evidence type="ECO:0000256" key="5">
    <source>
        <dbReference type="ARBA" id="ARBA00023163"/>
    </source>
</evidence>
<dbReference type="Proteomes" id="UP000781932">
    <property type="component" value="Unassembled WGS sequence"/>
</dbReference>
<evidence type="ECO:0000256" key="3">
    <source>
        <dbReference type="ARBA" id="ARBA00023015"/>
    </source>
</evidence>
<reference evidence="8" key="2">
    <citation type="submission" date="2020-11" db="EMBL/GenBank/DDBJ databases">
        <title>Whole genome sequencing of Colletotrichum sp.</title>
        <authorList>
            <person name="Li H."/>
        </authorList>
    </citation>
    <scope>NUCLEOTIDE SEQUENCE</scope>
    <source>
        <strain evidence="8">CkLH20</strain>
    </source>
</reference>
<evidence type="ECO:0000313" key="9">
    <source>
        <dbReference type="Proteomes" id="UP000781932"/>
    </source>
</evidence>
<dbReference type="GO" id="GO:0003677">
    <property type="term" value="F:DNA binding"/>
    <property type="evidence" value="ECO:0007669"/>
    <property type="project" value="UniProtKB-KW"/>
</dbReference>
<comment type="caution">
    <text evidence="8">The sequence shown here is derived from an EMBL/GenBank/DDBJ whole genome shotgun (WGS) entry which is preliminary data.</text>
</comment>
<gene>
    <name evidence="8" type="ORF">CkaCkLH20_07057</name>
</gene>
<protein>
    <recommendedName>
        <fullName evidence="7">Xylanolytic transcriptional activator regulatory domain-containing protein</fullName>
    </recommendedName>
</protein>
<dbReference type="GeneID" id="62162848"/>
<dbReference type="PANTHER" id="PTHR31313:SF77">
    <property type="entry name" value="ZN(II)2CYS6 TRANSCRIPTION FACTOR (EUROFUNG)"/>
    <property type="match status" value="1"/>
</dbReference>